<protein>
    <submittedName>
        <fullName evidence="2">TlpA family protein disulfide reductase</fullName>
    </submittedName>
</protein>
<dbReference type="AlphaFoldDB" id="A0A927G8W4"/>
<reference evidence="2" key="2">
    <citation type="submission" date="2020-09" db="EMBL/GenBank/DDBJ databases">
        <authorList>
            <person name="Yu Y."/>
        </authorList>
    </citation>
    <scope>NUCLEOTIDE SEQUENCE</scope>
    <source>
        <strain evidence="2">KCTC 49039</strain>
    </source>
</reference>
<dbReference type="EMBL" id="JACYHB010000003">
    <property type="protein sequence ID" value="MBD8078582.1"/>
    <property type="molecule type" value="Genomic_DNA"/>
</dbReference>
<dbReference type="RefSeq" id="WP_191828148.1">
    <property type="nucleotide sequence ID" value="NZ_JACYHB010000003.1"/>
</dbReference>
<dbReference type="PROSITE" id="PS51352">
    <property type="entry name" value="THIOREDOXIN_2"/>
    <property type="match status" value="1"/>
</dbReference>
<dbReference type="InterPro" id="IPR017937">
    <property type="entry name" value="Thioredoxin_CS"/>
</dbReference>
<proteinExistence type="predicted"/>
<evidence type="ECO:0000259" key="1">
    <source>
        <dbReference type="PROSITE" id="PS51352"/>
    </source>
</evidence>
<dbReference type="Gene3D" id="3.40.30.10">
    <property type="entry name" value="Glutaredoxin"/>
    <property type="match status" value="1"/>
</dbReference>
<dbReference type="InterPro" id="IPR036249">
    <property type="entry name" value="Thioredoxin-like_sf"/>
</dbReference>
<evidence type="ECO:0000313" key="2">
    <source>
        <dbReference type="EMBL" id="MBD8078582.1"/>
    </source>
</evidence>
<dbReference type="PROSITE" id="PS00194">
    <property type="entry name" value="THIOREDOXIN_1"/>
    <property type="match status" value="1"/>
</dbReference>
<dbReference type="Proteomes" id="UP000610846">
    <property type="component" value="Unassembled WGS sequence"/>
</dbReference>
<dbReference type="InterPro" id="IPR000866">
    <property type="entry name" value="AhpC/TSA"/>
</dbReference>
<sequence>MPLLTAAVVVLTVLVLVDLALTLAVVRHLRAGARPTATPVPELVGTRVGSPTPHFTASGEDGVELVAADLAGTPTLLAFFSTTCEACVEHAPALVAEVPRLAAAGIVVVPVLVGDGDPLELAPALRHAGPLVREEHGGEVSTAFGVRGTPSYVLLGADTRVAAAGLVLQDVVSSAATVR</sequence>
<dbReference type="GO" id="GO:0016491">
    <property type="term" value="F:oxidoreductase activity"/>
    <property type="evidence" value="ECO:0007669"/>
    <property type="project" value="InterPro"/>
</dbReference>
<name>A0A927G8W4_9MICO</name>
<organism evidence="2 3">
    <name type="scientific">Cellulosimicrobium arenosum</name>
    <dbReference type="NCBI Taxonomy" id="2708133"/>
    <lineage>
        <taxon>Bacteria</taxon>
        <taxon>Bacillati</taxon>
        <taxon>Actinomycetota</taxon>
        <taxon>Actinomycetes</taxon>
        <taxon>Micrococcales</taxon>
        <taxon>Promicromonosporaceae</taxon>
        <taxon>Cellulosimicrobium</taxon>
    </lineage>
</organism>
<gene>
    <name evidence="2" type="ORF">IF651_05850</name>
</gene>
<feature type="domain" description="Thioredoxin" evidence="1">
    <location>
        <begin position="46"/>
        <end position="179"/>
    </location>
</feature>
<dbReference type="SUPFAM" id="SSF52833">
    <property type="entry name" value="Thioredoxin-like"/>
    <property type="match status" value="1"/>
</dbReference>
<keyword evidence="3" id="KW-1185">Reference proteome</keyword>
<evidence type="ECO:0000313" key="3">
    <source>
        <dbReference type="Proteomes" id="UP000610846"/>
    </source>
</evidence>
<dbReference type="Pfam" id="PF00578">
    <property type="entry name" value="AhpC-TSA"/>
    <property type="match status" value="1"/>
</dbReference>
<accession>A0A927G8W4</accession>
<dbReference type="GO" id="GO:0016209">
    <property type="term" value="F:antioxidant activity"/>
    <property type="evidence" value="ECO:0007669"/>
    <property type="project" value="InterPro"/>
</dbReference>
<dbReference type="InterPro" id="IPR013766">
    <property type="entry name" value="Thioredoxin_domain"/>
</dbReference>
<comment type="caution">
    <text evidence="2">The sequence shown here is derived from an EMBL/GenBank/DDBJ whole genome shotgun (WGS) entry which is preliminary data.</text>
</comment>
<dbReference type="CDD" id="cd02966">
    <property type="entry name" value="TlpA_like_family"/>
    <property type="match status" value="1"/>
</dbReference>
<reference evidence="2" key="1">
    <citation type="journal article" date="2018" name="Curr. Microbiol.">
        <title>Cellulosimicrobium arenosum sp. nov., Isolated from Marine Sediment Sand.</title>
        <authorList>
            <person name="Oh M."/>
            <person name="Kim J.H."/>
            <person name="Yoon J.H."/>
            <person name="Schumann P."/>
            <person name="Kim W."/>
        </authorList>
    </citation>
    <scope>NUCLEOTIDE SEQUENCE</scope>
    <source>
        <strain evidence="2">KCTC 49039</strain>
    </source>
</reference>